<accession>K1U1P2</accession>
<sequence length="107" mass="12904">MSKPFFEVFPNLQLHTDIHDLMGQTEVERVSATKRRDFLRVYLKSTRLIQKADIWTAEQEIKKQLFPDANLTVKIYEKFELSSQYNPEKLMDIYKESILEEFREYSH</sequence>
<gene>
    <name evidence="2" type="ORF">OBE_02975</name>
</gene>
<proteinExistence type="predicted"/>
<dbReference type="InterPro" id="IPR028112">
    <property type="entry name" value="DNA_PolC-type_N_I"/>
</dbReference>
<evidence type="ECO:0000313" key="2">
    <source>
        <dbReference type="EMBL" id="EKC72270.1"/>
    </source>
</evidence>
<name>K1U1P2_9ZZZZ</name>
<feature type="non-terminal residue" evidence="2">
    <location>
        <position position="107"/>
    </location>
</feature>
<feature type="domain" description="DNA polymerase III PolC-type N-terminal" evidence="1">
    <location>
        <begin position="5"/>
        <end position="75"/>
    </location>
</feature>
<organism evidence="2">
    <name type="scientific">human gut metagenome</name>
    <dbReference type="NCBI Taxonomy" id="408170"/>
    <lineage>
        <taxon>unclassified sequences</taxon>
        <taxon>metagenomes</taxon>
        <taxon>organismal metagenomes</taxon>
    </lineage>
</organism>
<dbReference type="Pfam" id="PF14480">
    <property type="entry name" value="DNA_pol3_a_NI"/>
    <property type="match status" value="1"/>
</dbReference>
<dbReference type="EMBL" id="AJWZ01001962">
    <property type="protein sequence ID" value="EKC72270.1"/>
    <property type="molecule type" value="Genomic_DNA"/>
</dbReference>
<protein>
    <submittedName>
        <fullName evidence="2">DNA polymerase III, epsilon subunit</fullName>
    </submittedName>
</protein>
<dbReference type="AlphaFoldDB" id="K1U1P2"/>
<evidence type="ECO:0000259" key="1">
    <source>
        <dbReference type="Pfam" id="PF14480"/>
    </source>
</evidence>
<comment type="caution">
    <text evidence="2">The sequence shown here is derived from an EMBL/GenBank/DDBJ whole genome shotgun (WGS) entry which is preliminary data.</text>
</comment>
<reference evidence="2" key="1">
    <citation type="journal article" date="2013" name="Environ. Microbiol.">
        <title>Microbiota from the distal guts of lean and obese adolescents exhibit partial functional redundancy besides clear differences in community structure.</title>
        <authorList>
            <person name="Ferrer M."/>
            <person name="Ruiz A."/>
            <person name="Lanza F."/>
            <person name="Haange S.B."/>
            <person name="Oberbach A."/>
            <person name="Till H."/>
            <person name="Bargiela R."/>
            <person name="Campoy C."/>
            <person name="Segura M.T."/>
            <person name="Richter M."/>
            <person name="von Bergen M."/>
            <person name="Seifert J."/>
            <person name="Suarez A."/>
        </authorList>
    </citation>
    <scope>NUCLEOTIDE SEQUENCE</scope>
</reference>